<keyword evidence="6" id="KW-1185">Reference proteome</keyword>
<evidence type="ECO:0000313" key="5">
    <source>
        <dbReference type="EMBL" id="QIX01533.1"/>
    </source>
</evidence>
<sequence>MSATKDDALEKLRPAAISSVALMKRSADMAMMPPPAKRVKRPAKVLEEDTYASALSHIIARDFFPGLLEGEAQEEYMSAVESKNPAWIREAGRKLTQVMTPGPGSRQLGRGTSFTPRVTRTTDQTPITGQGMEAQPTPMQANIDFDEDPLPHVDVNMSLGAFQARYTSEDNESFNELLDKQNTRRTNKYAHFHYGNKIPTARQIVYQKEHPTHEENKQALIVHNSRGEERQLLAAGRPSQDLDLRPAQLQSFPNRQGPRNAFMFEPDSVEDQLVTAAAEADSRSMAPPKQTNYCGTRFTTTTNEHLVPPSPSMSAIDAAIAGRPRLSVASVDYSGADTPRVNGYAFVDAEPTPSELGLPVTDEDAEQAERQGFDRLLPIADRDGPNPFSIATQSKREDIHTRLVEKADVARRKGGRTDDLRRLGITPGKTPTPRFATGPKKQAGQMTPAAKQLAAKLATPRRGW</sequence>
<dbReference type="OrthoDB" id="19679at2759"/>
<dbReference type="EMBL" id="CP051143">
    <property type="protein sequence ID" value="QIX01533.1"/>
    <property type="molecule type" value="Genomic_DNA"/>
</dbReference>
<proteinExistence type="inferred from homology"/>
<organism evidence="5 6">
    <name type="scientific">Peltaster fructicola</name>
    <dbReference type="NCBI Taxonomy" id="286661"/>
    <lineage>
        <taxon>Eukaryota</taxon>
        <taxon>Fungi</taxon>
        <taxon>Dikarya</taxon>
        <taxon>Ascomycota</taxon>
        <taxon>Pezizomycotina</taxon>
        <taxon>Dothideomycetes</taxon>
        <taxon>Dothideomycetes incertae sedis</taxon>
        <taxon>Peltaster</taxon>
    </lineage>
</organism>
<feature type="region of interest" description="Disordered" evidence="4">
    <location>
        <begin position="99"/>
        <end position="135"/>
    </location>
</feature>
<dbReference type="PANTHER" id="PTHR12940">
    <property type="entry name" value="ES-2 PROTEIN - RELATED"/>
    <property type="match status" value="1"/>
</dbReference>
<evidence type="ECO:0000256" key="2">
    <source>
        <dbReference type="ARBA" id="ARBA00009072"/>
    </source>
</evidence>
<feature type="compositionally biased region" description="Polar residues" evidence="4">
    <location>
        <begin position="110"/>
        <end position="128"/>
    </location>
</feature>
<reference evidence="5 6" key="1">
    <citation type="journal article" date="2016" name="Sci. Rep.">
        <title>Peltaster fructicola genome reveals evolution from an invasive phytopathogen to an ectophytic parasite.</title>
        <authorList>
            <person name="Xu C."/>
            <person name="Chen H."/>
            <person name="Gleason M.L."/>
            <person name="Xu J.R."/>
            <person name="Liu H."/>
            <person name="Zhang R."/>
            <person name="Sun G."/>
        </authorList>
    </citation>
    <scope>NUCLEOTIDE SEQUENCE [LARGE SCALE GENOMIC DNA]</scope>
    <source>
        <strain evidence="5 6">LNHT1506</strain>
    </source>
</reference>
<dbReference type="InterPro" id="IPR019148">
    <property type="entry name" value="Nuclear_protein_DGCR14_ESS-2"/>
</dbReference>
<dbReference type="GO" id="GO:0071013">
    <property type="term" value="C:catalytic step 2 spliceosome"/>
    <property type="evidence" value="ECO:0007669"/>
    <property type="project" value="TreeGrafter"/>
</dbReference>
<feature type="compositionally biased region" description="Basic and acidic residues" evidence="4">
    <location>
        <begin position="410"/>
        <end position="422"/>
    </location>
</feature>
<evidence type="ECO:0000256" key="4">
    <source>
        <dbReference type="SAM" id="MobiDB-lite"/>
    </source>
</evidence>
<comment type="subcellular location">
    <subcellularLocation>
        <location evidence="1">Nucleus</location>
    </subcellularLocation>
</comment>
<evidence type="ECO:0000313" key="6">
    <source>
        <dbReference type="Proteomes" id="UP000503462"/>
    </source>
</evidence>
<protein>
    <recommendedName>
        <fullName evidence="7">Nuclear protein DGCR14</fullName>
    </recommendedName>
</protein>
<accession>A0A6H0Y3F0</accession>
<gene>
    <name evidence="5" type="ORF">AMS68_007050</name>
</gene>
<evidence type="ECO:0008006" key="7">
    <source>
        <dbReference type="Google" id="ProtNLM"/>
    </source>
</evidence>
<dbReference type="Proteomes" id="UP000503462">
    <property type="component" value="Chromosome 5"/>
</dbReference>
<feature type="region of interest" description="Disordered" evidence="4">
    <location>
        <begin position="410"/>
        <end position="447"/>
    </location>
</feature>
<dbReference type="PANTHER" id="PTHR12940:SF0">
    <property type="entry name" value="SPLICING FACTOR ESS-2 HOMOLOG"/>
    <property type="match status" value="1"/>
</dbReference>
<keyword evidence="3" id="KW-0539">Nucleus</keyword>
<evidence type="ECO:0000256" key="3">
    <source>
        <dbReference type="ARBA" id="ARBA00023242"/>
    </source>
</evidence>
<evidence type="ECO:0000256" key="1">
    <source>
        <dbReference type="ARBA" id="ARBA00004123"/>
    </source>
</evidence>
<dbReference type="AlphaFoldDB" id="A0A6H0Y3F0"/>
<comment type="similarity">
    <text evidence="2">Belongs to the ESS2 family.</text>
</comment>
<dbReference type="Pfam" id="PF09751">
    <property type="entry name" value="Es2"/>
    <property type="match status" value="1"/>
</dbReference>
<name>A0A6H0Y3F0_9PEZI</name>